<dbReference type="OrthoDB" id="790983at2"/>
<evidence type="ECO:0008006" key="3">
    <source>
        <dbReference type="Google" id="ProtNLM"/>
    </source>
</evidence>
<sequence length="290" mass="34215">MKKKLAEQLYLKLQGEMEKADQIELPLEKLKTGLASVQQILVALRVGTLETEFSTPEEEVRFFKYEKPPIYAWLIFITERYAIEINFPRGKKEEQITYLNHQILYINRFFRQNEFLYQYYRLDANELDGQYFIRGKNAVVLGFSEVPEIDREFGTPADYLFSKFIAYEKILDYLLREIEILNAAGGEQPFRNKIALKWTGDSVNLIELIYGIYETGQINSGEASLAELMNFFGQLFEINLTRYFKKFTDIKMRKSMSKTRFLDEMQKLVNKRIEDGDAFIPTDQKSRYGY</sequence>
<proteinExistence type="predicted"/>
<organism evidence="1 2">
    <name type="scientific">Pedobacter yonginense</name>
    <dbReference type="NCBI Taxonomy" id="651869"/>
    <lineage>
        <taxon>Bacteria</taxon>
        <taxon>Pseudomonadati</taxon>
        <taxon>Bacteroidota</taxon>
        <taxon>Sphingobacteriia</taxon>
        <taxon>Sphingobacteriales</taxon>
        <taxon>Sphingobacteriaceae</taxon>
        <taxon>Pedobacter</taxon>
    </lineage>
</organism>
<dbReference type="RefSeq" id="WP_109926745.1">
    <property type="nucleotide sequence ID" value="NZ_QGNZ01000004.1"/>
</dbReference>
<comment type="caution">
    <text evidence="1">The sequence shown here is derived from an EMBL/GenBank/DDBJ whole genome shotgun (WGS) entry which is preliminary data.</text>
</comment>
<protein>
    <recommendedName>
        <fullName evidence="3">Tetracycline regulation of excision, RteC</fullName>
    </recommendedName>
</protein>
<dbReference type="AlphaFoldDB" id="A0A317EH90"/>
<evidence type="ECO:0000313" key="1">
    <source>
        <dbReference type="EMBL" id="PWS26180.1"/>
    </source>
</evidence>
<reference evidence="1 2" key="1">
    <citation type="submission" date="2018-05" db="EMBL/GenBank/DDBJ databases">
        <title>Pedobacter paludis sp. nov., isolated from wetland soil.</title>
        <authorList>
            <person name="Zhang Y."/>
            <person name="Wang G."/>
        </authorList>
    </citation>
    <scope>NUCLEOTIDE SEQUENCE [LARGE SCALE GENOMIC DNA]</scope>
    <source>
        <strain evidence="1 2">KCTC22721</strain>
    </source>
</reference>
<evidence type="ECO:0000313" key="2">
    <source>
        <dbReference type="Proteomes" id="UP000245379"/>
    </source>
</evidence>
<dbReference type="Proteomes" id="UP000245379">
    <property type="component" value="Unassembled WGS sequence"/>
</dbReference>
<gene>
    <name evidence="1" type="ORF">DHW03_15405</name>
</gene>
<name>A0A317EH90_9SPHI</name>
<dbReference type="Pfam" id="PF09357">
    <property type="entry name" value="RteC"/>
    <property type="match status" value="1"/>
</dbReference>
<dbReference type="EMBL" id="QGNZ01000004">
    <property type="protein sequence ID" value="PWS26180.1"/>
    <property type="molecule type" value="Genomic_DNA"/>
</dbReference>
<dbReference type="InterPro" id="IPR018534">
    <property type="entry name" value="Tet_reg_excision_RteC"/>
</dbReference>
<accession>A0A317EH90</accession>
<keyword evidence="2" id="KW-1185">Reference proteome</keyword>